<dbReference type="Proteomes" id="UP000450599">
    <property type="component" value="Unassembled WGS sequence"/>
</dbReference>
<reference evidence="4 5" key="1">
    <citation type="journal article" date="2019" name="Nat. Med.">
        <title>A library of human gut bacterial isolates paired with longitudinal multiomics data enables mechanistic microbiome research.</title>
        <authorList>
            <person name="Poyet M."/>
            <person name="Groussin M."/>
            <person name="Gibbons S.M."/>
            <person name="Avila-Pacheco J."/>
            <person name="Jiang X."/>
            <person name="Kearney S.M."/>
            <person name="Perrotta A.R."/>
            <person name="Berdy B."/>
            <person name="Zhao S."/>
            <person name="Lieberman T.D."/>
            <person name="Swanson P.K."/>
            <person name="Smith M."/>
            <person name="Roesemann S."/>
            <person name="Alexander J.E."/>
            <person name="Rich S.A."/>
            <person name="Livny J."/>
            <person name="Vlamakis H."/>
            <person name="Clish C."/>
            <person name="Bullock K."/>
            <person name="Deik A."/>
            <person name="Scott J."/>
            <person name="Pierce K.A."/>
            <person name="Xavier R.J."/>
            <person name="Alm E.J."/>
        </authorList>
    </citation>
    <scope>NUCLEOTIDE SEQUENCE [LARGE SCALE GENOMIC DNA]</scope>
    <source>
        <strain evidence="3 5">BIOML-A10</strain>
        <strain evidence="2 4">BIOML-A11</strain>
    </source>
</reference>
<name>A0A6I2NAM2_PARDI</name>
<dbReference type="EMBL" id="WKMW01000006">
    <property type="protein sequence ID" value="MRY84272.1"/>
    <property type="molecule type" value="Genomic_DNA"/>
</dbReference>
<dbReference type="AlphaFoldDB" id="A0A6I2NAM2"/>
<dbReference type="Proteomes" id="UP000471216">
    <property type="component" value="Unassembled WGS sequence"/>
</dbReference>
<keyword evidence="1" id="KW-0812">Transmembrane</keyword>
<feature type="transmembrane region" description="Helical" evidence="1">
    <location>
        <begin position="75"/>
        <end position="96"/>
    </location>
</feature>
<proteinExistence type="predicted"/>
<evidence type="ECO:0000313" key="5">
    <source>
        <dbReference type="Proteomes" id="UP000471216"/>
    </source>
</evidence>
<evidence type="ECO:0000313" key="3">
    <source>
        <dbReference type="EMBL" id="MRZ06314.1"/>
    </source>
</evidence>
<feature type="transmembrane region" description="Helical" evidence="1">
    <location>
        <begin position="53"/>
        <end position="69"/>
    </location>
</feature>
<dbReference type="EMBL" id="WKMX01000007">
    <property type="protein sequence ID" value="MRZ06314.1"/>
    <property type="molecule type" value="Genomic_DNA"/>
</dbReference>
<accession>A0A6I2NAM2</accession>
<sequence>MEKIWKTEQLEKIAANTSIFKHIPAEIGNVLYCDTNQPETVKLSDKESKKRKAIAISICSIILLLYWSFFYEHYIWGAIITVIALLVTIGVCDTTFSGTDYFVGNKGFATVSFVDSRDNITSSNVYLFKDMEYLFTGETIVKTNYTYSNTQYYFSIFIR</sequence>
<keyword evidence="1" id="KW-0472">Membrane</keyword>
<gene>
    <name evidence="3" type="ORF">GKD54_08785</name>
    <name evidence="2" type="ORF">GKD58_08405</name>
</gene>
<evidence type="ECO:0000313" key="4">
    <source>
        <dbReference type="Proteomes" id="UP000450599"/>
    </source>
</evidence>
<evidence type="ECO:0000256" key="1">
    <source>
        <dbReference type="SAM" id="Phobius"/>
    </source>
</evidence>
<dbReference type="RefSeq" id="WP_154398110.1">
    <property type="nucleotide sequence ID" value="NZ_WKMW01000006.1"/>
</dbReference>
<protein>
    <submittedName>
        <fullName evidence="2">Uncharacterized protein</fullName>
    </submittedName>
</protein>
<comment type="caution">
    <text evidence="2">The sequence shown here is derived from an EMBL/GenBank/DDBJ whole genome shotgun (WGS) entry which is preliminary data.</text>
</comment>
<keyword evidence="1" id="KW-1133">Transmembrane helix</keyword>
<organism evidence="2 4">
    <name type="scientific">Parabacteroides distasonis</name>
    <dbReference type="NCBI Taxonomy" id="823"/>
    <lineage>
        <taxon>Bacteria</taxon>
        <taxon>Pseudomonadati</taxon>
        <taxon>Bacteroidota</taxon>
        <taxon>Bacteroidia</taxon>
        <taxon>Bacteroidales</taxon>
        <taxon>Tannerellaceae</taxon>
        <taxon>Parabacteroides</taxon>
    </lineage>
</organism>
<evidence type="ECO:0000313" key="2">
    <source>
        <dbReference type="EMBL" id="MRY84272.1"/>
    </source>
</evidence>